<dbReference type="Proteomes" id="UP000070544">
    <property type="component" value="Unassembled WGS sequence"/>
</dbReference>
<keyword evidence="7" id="KW-1185">Reference proteome</keyword>
<dbReference type="CDD" id="cd05369">
    <property type="entry name" value="TER_DECR_SDR_a"/>
    <property type="match status" value="1"/>
</dbReference>
<dbReference type="PANTHER" id="PTHR43296">
    <property type="entry name" value="PEROXISOMAL 2,4-DIENOYL-COA REDUCTASE"/>
    <property type="match status" value="1"/>
</dbReference>
<evidence type="ECO:0000256" key="2">
    <source>
        <dbReference type="ARBA" id="ARBA00023002"/>
    </source>
</evidence>
<comment type="catalytic activity">
    <reaction evidence="4">
        <text>a (2E,4E)-dienoyl-CoA + NADPH + H(+) = a 4,5-saturated-(3E)-enoyl-CoA + NADP(+)</text>
        <dbReference type="Rhea" id="RHEA:45912"/>
        <dbReference type="ChEBI" id="CHEBI:15378"/>
        <dbReference type="ChEBI" id="CHEBI:57783"/>
        <dbReference type="ChEBI" id="CHEBI:58349"/>
        <dbReference type="ChEBI" id="CHEBI:85101"/>
        <dbReference type="ChEBI" id="CHEBI:85493"/>
        <dbReference type="EC" id="1.3.1.124"/>
    </reaction>
</comment>
<sequence>MTISPAIKTESIFRSDVLKGKVAFVTGGGSGICKGIAEAYLRHGAKVSIVSRSQDRLDVAAAEMRKTIPGAEVLAIAADVREPQQLEAAAKATADKFGRIDILICGAAGNFLAPAESLSYRAFRTVIEIDLIGAFNTIKACFPYLKRSGAASIIGISATLHYNGTALQVHPVAAKAGIDAMFKTLANEWGPYNIRCNIVSPGPIAGTEGMERLSIPAMKEASIARIPLRSWGEVVDIEHACVYLATSASRYVTGATLVVDGGAWFTSGGGYDRSKVTSNDLPDARKKDTKL</sequence>
<dbReference type="OMA" id="ITPMGRP"/>
<dbReference type="InterPro" id="IPR045017">
    <property type="entry name" value="DECR2-like"/>
</dbReference>
<dbReference type="OrthoDB" id="2136131at2759"/>
<dbReference type="SUPFAM" id="SSF51735">
    <property type="entry name" value="NAD(P)-binding Rossmann-fold domains"/>
    <property type="match status" value="1"/>
</dbReference>
<dbReference type="Pfam" id="PF13561">
    <property type="entry name" value="adh_short_C2"/>
    <property type="match status" value="1"/>
</dbReference>
<dbReference type="FunFam" id="3.40.50.720:FF:000084">
    <property type="entry name" value="Short-chain dehydrogenase reductase"/>
    <property type="match status" value="1"/>
</dbReference>
<dbReference type="GO" id="GO:0005777">
    <property type="term" value="C:peroxisome"/>
    <property type="evidence" value="ECO:0007669"/>
    <property type="project" value="TreeGrafter"/>
</dbReference>
<evidence type="ECO:0000256" key="3">
    <source>
        <dbReference type="ARBA" id="ARBA00026117"/>
    </source>
</evidence>
<dbReference type="InterPro" id="IPR036291">
    <property type="entry name" value="NAD(P)-bd_dom_sf"/>
</dbReference>
<reference evidence="6 7" key="1">
    <citation type="journal article" date="2015" name="Genome Biol. Evol.">
        <title>Phylogenomic analyses indicate that early fungi evolved digesting cell walls of algal ancestors of land plants.</title>
        <authorList>
            <person name="Chang Y."/>
            <person name="Wang S."/>
            <person name="Sekimoto S."/>
            <person name="Aerts A.L."/>
            <person name="Choi C."/>
            <person name="Clum A."/>
            <person name="LaButti K.M."/>
            <person name="Lindquist E.A."/>
            <person name="Yee Ngan C."/>
            <person name="Ohm R.A."/>
            <person name="Salamov A.A."/>
            <person name="Grigoriev I.V."/>
            <person name="Spatafora J.W."/>
            <person name="Berbee M.L."/>
        </authorList>
    </citation>
    <scope>NUCLEOTIDE SEQUENCE [LARGE SCALE GENOMIC DNA]</scope>
    <source>
        <strain evidence="6 7">JEL478</strain>
    </source>
</reference>
<dbReference type="EC" id="1.3.1.124" evidence="3"/>
<dbReference type="EMBL" id="KQ965739">
    <property type="protein sequence ID" value="KXS19108.1"/>
    <property type="molecule type" value="Genomic_DNA"/>
</dbReference>
<dbReference type="AlphaFoldDB" id="A0A139AQU5"/>
<dbReference type="PANTHER" id="PTHR43296:SF2">
    <property type="entry name" value="PEROXISOMAL 2,4-DIENOYL-COA REDUCTASE [(3E)-ENOYL-COA-PRODUCING]"/>
    <property type="match status" value="1"/>
</dbReference>
<evidence type="ECO:0000313" key="6">
    <source>
        <dbReference type="EMBL" id="KXS19108.1"/>
    </source>
</evidence>
<evidence type="ECO:0000256" key="4">
    <source>
        <dbReference type="ARBA" id="ARBA00048009"/>
    </source>
</evidence>
<comment type="catalytic activity">
    <reaction evidence="5">
        <text>a (2E,4Z)-dienoyl-CoA + NADPH + H(+) = a 4,5-saturated-(3E)-enoyl-CoA + NADP(+)</text>
        <dbReference type="Rhea" id="RHEA:61892"/>
        <dbReference type="ChEBI" id="CHEBI:15378"/>
        <dbReference type="ChEBI" id="CHEBI:57783"/>
        <dbReference type="ChEBI" id="CHEBI:58349"/>
        <dbReference type="ChEBI" id="CHEBI:85099"/>
        <dbReference type="ChEBI" id="CHEBI:85493"/>
        <dbReference type="EC" id="1.3.1.124"/>
    </reaction>
</comment>
<evidence type="ECO:0000313" key="7">
    <source>
        <dbReference type="Proteomes" id="UP000070544"/>
    </source>
</evidence>
<accession>A0A139AQU5</accession>
<name>A0A139AQU5_GONPJ</name>
<dbReference type="GO" id="GO:0009062">
    <property type="term" value="P:fatty acid catabolic process"/>
    <property type="evidence" value="ECO:0007669"/>
    <property type="project" value="InterPro"/>
</dbReference>
<organism evidence="6 7">
    <name type="scientific">Gonapodya prolifera (strain JEL478)</name>
    <name type="common">Monoblepharis prolifera</name>
    <dbReference type="NCBI Taxonomy" id="1344416"/>
    <lineage>
        <taxon>Eukaryota</taxon>
        <taxon>Fungi</taxon>
        <taxon>Fungi incertae sedis</taxon>
        <taxon>Chytridiomycota</taxon>
        <taxon>Chytridiomycota incertae sedis</taxon>
        <taxon>Monoblepharidomycetes</taxon>
        <taxon>Monoblepharidales</taxon>
        <taxon>Gonapodyaceae</taxon>
        <taxon>Gonapodya</taxon>
    </lineage>
</organism>
<keyword evidence="2" id="KW-0560">Oxidoreductase</keyword>
<dbReference type="InterPro" id="IPR002347">
    <property type="entry name" value="SDR_fam"/>
</dbReference>
<keyword evidence="1" id="KW-0521">NADP</keyword>
<proteinExistence type="predicted"/>
<dbReference type="PRINTS" id="PR00081">
    <property type="entry name" value="GDHRDH"/>
</dbReference>
<dbReference type="STRING" id="1344416.A0A139AQU5"/>
<evidence type="ECO:0000256" key="1">
    <source>
        <dbReference type="ARBA" id="ARBA00022857"/>
    </source>
</evidence>
<evidence type="ECO:0000256" key="5">
    <source>
        <dbReference type="ARBA" id="ARBA00048340"/>
    </source>
</evidence>
<protein>
    <recommendedName>
        <fullName evidence="3">2,4-dienoyl-CoA reductase [(3E)-enoyl-CoA-producing]</fullName>
        <ecNumber evidence="3">1.3.1.124</ecNumber>
    </recommendedName>
</protein>
<dbReference type="GO" id="GO:0008670">
    <property type="term" value="F:2,4-dienoyl-CoA reductase (NADPH) activity"/>
    <property type="evidence" value="ECO:0007669"/>
    <property type="project" value="InterPro"/>
</dbReference>
<dbReference type="Gene3D" id="3.40.50.720">
    <property type="entry name" value="NAD(P)-binding Rossmann-like Domain"/>
    <property type="match status" value="1"/>
</dbReference>
<gene>
    <name evidence="6" type="ORF">M427DRAFT_67268</name>
</gene>